<sequence length="71" mass="8127">MTLGWAYTVWKTSSDDRQALDVLNRPAGDKSLIEELKQPSQRLGKVVQQTRKCNHCLRTYICIVEILSPHS</sequence>
<evidence type="ECO:0000313" key="1">
    <source>
        <dbReference type="EMBL" id="CEK71062.1"/>
    </source>
</evidence>
<gene>
    <name evidence="1" type="primary">ORF76769</name>
</gene>
<organism evidence="1">
    <name type="scientific">Arion vulgaris</name>
    <dbReference type="NCBI Taxonomy" id="1028688"/>
    <lineage>
        <taxon>Eukaryota</taxon>
        <taxon>Metazoa</taxon>
        <taxon>Spiralia</taxon>
        <taxon>Lophotrochozoa</taxon>
        <taxon>Mollusca</taxon>
        <taxon>Gastropoda</taxon>
        <taxon>Heterobranchia</taxon>
        <taxon>Euthyneura</taxon>
        <taxon>Panpulmonata</taxon>
        <taxon>Eupulmonata</taxon>
        <taxon>Stylommatophora</taxon>
        <taxon>Helicina</taxon>
        <taxon>Arionoidea</taxon>
        <taxon>Arionidae</taxon>
        <taxon>Arion</taxon>
    </lineage>
</organism>
<name>A0A0B6ZRR6_9EUPU</name>
<dbReference type="AlphaFoldDB" id="A0A0B6ZRR6"/>
<reference evidence="1" key="1">
    <citation type="submission" date="2014-12" db="EMBL/GenBank/DDBJ databases">
        <title>Insight into the proteome of Arion vulgaris.</title>
        <authorList>
            <person name="Aradska J."/>
            <person name="Bulat T."/>
            <person name="Smidak R."/>
            <person name="Sarate P."/>
            <person name="Gangsoo J."/>
            <person name="Sialana F."/>
            <person name="Bilban M."/>
            <person name="Lubec G."/>
        </authorList>
    </citation>
    <scope>NUCLEOTIDE SEQUENCE</scope>
    <source>
        <tissue evidence="1">Skin</tissue>
    </source>
</reference>
<accession>A0A0B6ZRR6</accession>
<protein>
    <submittedName>
        <fullName evidence="1">Uncharacterized protein</fullName>
    </submittedName>
</protein>
<dbReference type="EMBL" id="HACG01024197">
    <property type="protein sequence ID" value="CEK71062.1"/>
    <property type="molecule type" value="Transcribed_RNA"/>
</dbReference>
<proteinExistence type="predicted"/>